<evidence type="ECO:0000256" key="1">
    <source>
        <dbReference type="SAM" id="MobiDB-lite"/>
    </source>
</evidence>
<dbReference type="Proteomes" id="UP001362999">
    <property type="component" value="Unassembled WGS sequence"/>
</dbReference>
<dbReference type="EMBL" id="JAWWNJ010000077">
    <property type="protein sequence ID" value="KAK7005954.1"/>
    <property type="molecule type" value="Genomic_DNA"/>
</dbReference>
<dbReference type="InterPro" id="IPR014752">
    <property type="entry name" value="Arrestin-like_C"/>
</dbReference>
<accession>A0AAW0AAW9</accession>
<evidence type="ECO:0008006" key="4">
    <source>
        <dbReference type="Google" id="ProtNLM"/>
    </source>
</evidence>
<keyword evidence="3" id="KW-1185">Reference proteome</keyword>
<comment type="caution">
    <text evidence="2">The sequence shown here is derived from an EMBL/GenBank/DDBJ whole genome shotgun (WGS) entry which is preliminary data.</text>
</comment>
<reference evidence="2 3" key="1">
    <citation type="journal article" date="2024" name="J Genomics">
        <title>Draft genome sequencing and assembly of Favolaschia claudopus CIRM-BRFM 2984 isolated from oak limbs.</title>
        <authorList>
            <person name="Navarro D."/>
            <person name="Drula E."/>
            <person name="Chaduli D."/>
            <person name="Cazenave R."/>
            <person name="Ahrendt S."/>
            <person name="Wang J."/>
            <person name="Lipzen A."/>
            <person name="Daum C."/>
            <person name="Barry K."/>
            <person name="Grigoriev I.V."/>
            <person name="Favel A."/>
            <person name="Rosso M.N."/>
            <person name="Martin F."/>
        </authorList>
    </citation>
    <scope>NUCLEOTIDE SEQUENCE [LARGE SCALE GENOMIC DNA]</scope>
    <source>
        <strain evidence="2 3">CIRM-BRFM 2984</strain>
    </source>
</reference>
<dbReference type="Gene3D" id="2.60.40.640">
    <property type="match status" value="1"/>
</dbReference>
<name>A0AAW0AAW9_9AGAR</name>
<sequence>MTEALEPPSYDGFGYQALINSSQAATSDLPVYSRRPSPPPPTANQVEREPREFVYEAKTRLGGGVPWATLTVQGDPRLTRVIPTITEGSNLVGSVKLALRSPEAIQAICILIKGEVVQGGPANVAIPTFFVETKHTIWSATEGDPQAPEGSGKSKLKGDYVWPFSLPIPSTVTKDGQTWRTPHSFVDTIASFSIRYTAELRIVRGKLRPDDKVSCTFAYFSMQQPGPPSPLRQLAYQENSPLFGPEVDPEGWLSQSVTVRGIVFASRQIEATITLSLAKPLCYTRSASIPCVLSIECKDSQALDLLSSPSAPMLYLERSFLQERDAWRNSVESCGRAVFWPSTEGASPSTSSPPTRRDLMGEIHLKANLQPSSSVCGFSVEYAVVLFPFQATAFKPLVVGDLAPLLRQIVEITTRYAPGPRQRTYTPATYDTRNNLIDHYYYALVIQNAQAGARVRAGGRGGR</sequence>
<feature type="region of interest" description="Disordered" evidence="1">
    <location>
        <begin position="27"/>
        <end position="47"/>
    </location>
</feature>
<evidence type="ECO:0000313" key="2">
    <source>
        <dbReference type="EMBL" id="KAK7005954.1"/>
    </source>
</evidence>
<organism evidence="2 3">
    <name type="scientific">Favolaschia claudopus</name>
    <dbReference type="NCBI Taxonomy" id="2862362"/>
    <lineage>
        <taxon>Eukaryota</taxon>
        <taxon>Fungi</taxon>
        <taxon>Dikarya</taxon>
        <taxon>Basidiomycota</taxon>
        <taxon>Agaricomycotina</taxon>
        <taxon>Agaricomycetes</taxon>
        <taxon>Agaricomycetidae</taxon>
        <taxon>Agaricales</taxon>
        <taxon>Marasmiineae</taxon>
        <taxon>Mycenaceae</taxon>
        <taxon>Favolaschia</taxon>
    </lineage>
</organism>
<gene>
    <name evidence="2" type="ORF">R3P38DRAFT_3040562</name>
</gene>
<proteinExistence type="predicted"/>
<evidence type="ECO:0000313" key="3">
    <source>
        <dbReference type="Proteomes" id="UP001362999"/>
    </source>
</evidence>
<dbReference type="AlphaFoldDB" id="A0AAW0AAW9"/>
<protein>
    <recommendedName>
        <fullName evidence="4">Arrestin-like N-terminal domain-containing protein</fullName>
    </recommendedName>
</protein>